<proteinExistence type="predicted"/>
<dbReference type="OrthoDB" id="10264870at2759"/>
<evidence type="ECO:0008006" key="4">
    <source>
        <dbReference type="Google" id="ProtNLM"/>
    </source>
</evidence>
<protein>
    <recommendedName>
        <fullName evidence="4">Transcriptional coactivator Hfi1/Transcriptional adapter 1</fullName>
    </recommendedName>
</protein>
<dbReference type="PANTHER" id="PTHR21277">
    <property type="entry name" value="TRANSCRIPTIONAL ADAPTER 1"/>
    <property type="match status" value="1"/>
</dbReference>
<dbReference type="Gramene" id="Psat6g215680.1">
    <property type="protein sequence ID" value="Psat6g215680.1.cds1"/>
    <property type="gene ID" value="Psat6g215680"/>
</dbReference>
<dbReference type="CDD" id="cd22933">
    <property type="entry name" value="HFD_HFI1"/>
    <property type="match status" value="1"/>
</dbReference>
<evidence type="ECO:0000313" key="2">
    <source>
        <dbReference type="EMBL" id="KAI5401101.1"/>
    </source>
</evidence>
<dbReference type="Proteomes" id="UP001058974">
    <property type="component" value="Chromosome 6"/>
</dbReference>
<name>A0A9D4WI73_PEA</name>
<gene>
    <name evidence="2" type="ORF">KIW84_065805</name>
</gene>
<dbReference type="Pfam" id="PF12767">
    <property type="entry name" value="SAGA-Tad1"/>
    <property type="match status" value="1"/>
</dbReference>
<dbReference type="EMBL" id="JAMSHJ010000006">
    <property type="protein sequence ID" value="KAI5401101.1"/>
    <property type="molecule type" value="Genomic_DNA"/>
</dbReference>
<feature type="region of interest" description="Disordered" evidence="1">
    <location>
        <begin position="274"/>
        <end position="295"/>
    </location>
</feature>
<dbReference type="AlphaFoldDB" id="A0A9D4WI73"/>
<accession>A0A9D4WI73</accession>
<dbReference type="InterPro" id="IPR024738">
    <property type="entry name" value="Hfi1/Tada1"/>
</dbReference>
<evidence type="ECO:0000313" key="3">
    <source>
        <dbReference type="Proteomes" id="UP001058974"/>
    </source>
</evidence>
<comment type="caution">
    <text evidence="2">The sequence shown here is derived from an EMBL/GenBank/DDBJ whole genome shotgun (WGS) entry which is preliminary data.</text>
</comment>
<sequence length="347" mass="38301">MTVPKRNYTRINTLELKALILRKVGNQRANKYFDQLGKLVSSKISKTEFDKICIMTIGKENIPLHNQLIKAILKNVCLSKVPPVRGSAKTRSVLNAKDPNQQQISPIQMRYGDAFPPSLRRGGSLATYEAALKGCQPQSLASKHLIYKTPEQQSATELNSLGSRPPISVEDGEEVEQIAGSPSIQSKSPVTAPLGISMNFGYGRKALSSAPSCRKYPPETCFGNGYLPDTSSLRSRLEQKLEKEGLTVTVDCVNLLNNALDSYMKRLIESSMGSSGSRFGNEHRRQRNGQSVTDSNMLLPRRYMQTATQSSDASLLDFCVAMELNPQALGSDWPTQLEKICIRASEE</sequence>
<dbReference type="Gramene" id="PSAT_LOCUS28411_t1">
    <property type="protein sequence ID" value="CAL5209841.1"/>
    <property type="gene ID" value="PSAT_LOCUS28411"/>
</dbReference>
<reference evidence="2 3" key="1">
    <citation type="journal article" date="2022" name="Nat. Genet.">
        <title>Improved pea reference genome and pan-genome highlight genomic features and evolutionary characteristics.</title>
        <authorList>
            <person name="Yang T."/>
            <person name="Liu R."/>
            <person name="Luo Y."/>
            <person name="Hu S."/>
            <person name="Wang D."/>
            <person name="Wang C."/>
            <person name="Pandey M.K."/>
            <person name="Ge S."/>
            <person name="Xu Q."/>
            <person name="Li N."/>
            <person name="Li G."/>
            <person name="Huang Y."/>
            <person name="Saxena R.K."/>
            <person name="Ji Y."/>
            <person name="Li M."/>
            <person name="Yan X."/>
            <person name="He Y."/>
            <person name="Liu Y."/>
            <person name="Wang X."/>
            <person name="Xiang C."/>
            <person name="Varshney R.K."/>
            <person name="Ding H."/>
            <person name="Gao S."/>
            <person name="Zong X."/>
        </authorList>
    </citation>
    <scope>NUCLEOTIDE SEQUENCE [LARGE SCALE GENOMIC DNA]</scope>
    <source>
        <strain evidence="2 3">cv. Zhongwan 6</strain>
    </source>
</reference>
<dbReference type="GO" id="GO:0003713">
    <property type="term" value="F:transcription coactivator activity"/>
    <property type="evidence" value="ECO:0007669"/>
    <property type="project" value="TreeGrafter"/>
</dbReference>
<keyword evidence="3" id="KW-1185">Reference proteome</keyword>
<dbReference type="PANTHER" id="PTHR21277:SF44">
    <property type="entry name" value="TRANSCRIPTIONAL REGULATOR OF RNA POLII, SAGA, SUBUNIT"/>
    <property type="match status" value="1"/>
</dbReference>
<dbReference type="GO" id="GO:0006357">
    <property type="term" value="P:regulation of transcription by RNA polymerase II"/>
    <property type="evidence" value="ECO:0007669"/>
    <property type="project" value="TreeGrafter"/>
</dbReference>
<evidence type="ECO:0000256" key="1">
    <source>
        <dbReference type="SAM" id="MobiDB-lite"/>
    </source>
</evidence>
<dbReference type="GO" id="GO:0000124">
    <property type="term" value="C:SAGA complex"/>
    <property type="evidence" value="ECO:0007669"/>
    <property type="project" value="TreeGrafter"/>
</dbReference>
<organism evidence="2 3">
    <name type="scientific">Pisum sativum</name>
    <name type="common">Garden pea</name>
    <name type="synonym">Lathyrus oleraceus</name>
    <dbReference type="NCBI Taxonomy" id="3888"/>
    <lineage>
        <taxon>Eukaryota</taxon>
        <taxon>Viridiplantae</taxon>
        <taxon>Streptophyta</taxon>
        <taxon>Embryophyta</taxon>
        <taxon>Tracheophyta</taxon>
        <taxon>Spermatophyta</taxon>
        <taxon>Magnoliopsida</taxon>
        <taxon>eudicotyledons</taxon>
        <taxon>Gunneridae</taxon>
        <taxon>Pentapetalae</taxon>
        <taxon>rosids</taxon>
        <taxon>fabids</taxon>
        <taxon>Fabales</taxon>
        <taxon>Fabaceae</taxon>
        <taxon>Papilionoideae</taxon>
        <taxon>50 kb inversion clade</taxon>
        <taxon>NPAAA clade</taxon>
        <taxon>Hologalegina</taxon>
        <taxon>IRL clade</taxon>
        <taxon>Fabeae</taxon>
        <taxon>Lathyrus</taxon>
    </lineage>
</organism>
<dbReference type="Gramene" id="Psat06G0580500-T1">
    <property type="protein sequence ID" value="KAI5401101.1"/>
    <property type="gene ID" value="KIW84_065805"/>
</dbReference>